<dbReference type="KEGG" id="lwi:UE46_14400"/>
<reference evidence="3" key="1">
    <citation type="submission" date="2015-03" db="EMBL/GenBank/DDBJ databases">
        <authorList>
            <person name="Ferrari E."/>
            <person name="Walter M.C."/>
            <person name="Huptas C."/>
            <person name="Scherer S."/>
            <person name="Mueller-Herbst S."/>
        </authorList>
    </citation>
    <scope>NUCLEOTIDE SEQUENCE [LARGE SCALE GENOMIC DNA]</scope>
    <source>
        <strain evidence="3">LWP01</strain>
    </source>
</reference>
<name>A0A1S7FXD6_9LIST</name>
<gene>
    <name evidence="2" type="ORF">UE46_14400</name>
</gene>
<keyword evidence="1" id="KW-0175">Coiled coil</keyword>
<dbReference type="EMBL" id="CP011102">
    <property type="protein sequence ID" value="AQY52091.1"/>
    <property type="molecule type" value="Genomic_DNA"/>
</dbReference>
<evidence type="ECO:0000313" key="3">
    <source>
        <dbReference type="Proteomes" id="UP000223060"/>
    </source>
</evidence>
<evidence type="ECO:0000313" key="2">
    <source>
        <dbReference type="EMBL" id="AQY52091.1"/>
    </source>
</evidence>
<organism evidence="2 3">
    <name type="scientific">Listeria weihenstephanensis</name>
    <dbReference type="NCBI Taxonomy" id="1006155"/>
    <lineage>
        <taxon>Bacteria</taxon>
        <taxon>Bacillati</taxon>
        <taxon>Bacillota</taxon>
        <taxon>Bacilli</taxon>
        <taxon>Bacillales</taxon>
        <taxon>Listeriaceae</taxon>
        <taxon>Listeria</taxon>
    </lineage>
</organism>
<feature type="coiled-coil region" evidence="1">
    <location>
        <begin position="31"/>
        <end position="114"/>
    </location>
</feature>
<dbReference type="RefSeq" id="WP_036063488.1">
    <property type="nucleotide sequence ID" value="NZ_CP011102.1"/>
</dbReference>
<proteinExistence type="predicted"/>
<protein>
    <submittedName>
        <fullName evidence="2">Uncharacterized protein</fullName>
    </submittedName>
</protein>
<accession>A0A1S7FXD6</accession>
<keyword evidence="3" id="KW-1185">Reference proteome</keyword>
<evidence type="ECO:0000256" key="1">
    <source>
        <dbReference type="SAM" id="Coils"/>
    </source>
</evidence>
<sequence length="124" mass="14978">MRIEPRSEQIHQILQQLKKEYRINDDKLYEVKQKQARLESVEMTIFEIEREKEELLLQAREVWHGSLGTSVADDAAETGHQNLRKLRQTLEQTRDDLQEEKQGIQNRLYEIEEQRQVLHKELKR</sequence>
<dbReference type="Proteomes" id="UP000223060">
    <property type="component" value="Chromosome"/>
</dbReference>
<dbReference type="AlphaFoldDB" id="A0A1S7FXD6"/>